<organism evidence="2 3">
    <name type="scientific">Malikia granosa</name>
    <dbReference type="NCBI Taxonomy" id="263067"/>
    <lineage>
        <taxon>Bacteria</taxon>
        <taxon>Pseudomonadati</taxon>
        <taxon>Pseudomonadota</taxon>
        <taxon>Betaproteobacteria</taxon>
        <taxon>Burkholderiales</taxon>
        <taxon>Comamonadaceae</taxon>
        <taxon>Malikia</taxon>
    </lineage>
</organism>
<dbReference type="AlphaFoldDB" id="A0A2S9K246"/>
<dbReference type="EMBL" id="PVLQ01000063">
    <property type="protein sequence ID" value="PRD64548.1"/>
    <property type="molecule type" value="Genomic_DNA"/>
</dbReference>
<gene>
    <name evidence="2" type="ORF">C6P64_13675</name>
</gene>
<keyword evidence="3" id="KW-1185">Reference proteome</keyword>
<accession>A0A2S9K246</accession>
<reference evidence="2 3" key="1">
    <citation type="submission" date="2018-03" db="EMBL/GenBank/DDBJ databases">
        <title>Comparative genomics illustrates the genes involved in a hyperalkaliphilic mechanisms of Serpentinomonas isolated from highly-alkaline calcium-rich serpentinized springs.</title>
        <authorList>
            <person name="Suzuki S."/>
            <person name="Ishii S."/>
            <person name="Walworth N."/>
            <person name="Bird L."/>
            <person name="Kuenen J.G."/>
            <person name="Nealson K.H."/>
        </authorList>
    </citation>
    <scope>NUCLEOTIDE SEQUENCE [LARGE SCALE GENOMIC DNA]</scope>
    <source>
        <strain evidence="2 3">P1</strain>
    </source>
</reference>
<evidence type="ECO:0000256" key="1">
    <source>
        <dbReference type="SAM" id="MobiDB-lite"/>
    </source>
</evidence>
<feature type="compositionally biased region" description="Basic and acidic residues" evidence="1">
    <location>
        <begin position="42"/>
        <end position="63"/>
    </location>
</feature>
<feature type="region of interest" description="Disordered" evidence="1">
    <location>
        <begin position="1"/>
        <end position="63"/>
    </location>
</feature>
<comment type="caution">
    <text evidence="2">The sequence shown here is derived from an EMBL/GenBank/DDBJ whole genome shotgun (WGS) entry which is preliminary data.</text>
</comment>
<dbReference type="Proteomes" id="UP000238589">
    <property type="component" value="Unassembled WGS sequence"/>
</dbReference>
<sequence length="63" mass="7237">MGKDFQRSEDDLNENPPNPARAVRPARSDGIRRGDRRCRPGRPGDRDPLEAIGRREGQRDQRL</sequence>
<name>A0A2S9K246_9BURK</name>
<proteinExistence type="predicted"/>
<evidence type="ECO:0000313" key="2">
    <source>
        <dbReference type="EMBL" id="PRD64548.1"/>
    </source>
</evidence>
<evidence type="ECO:0000313" key="3">
    <source>
        <dbReference type="Proteomes" id="UP000238589"/>
    </source>
</evidence>
<protein>
    <submittedName>
        <fullName evidence="2">Uncharacterized protein</fullName>
    </submittedName>
</protein>
<feature type="non-terminal residue" evidence="2">
    <location>
        <position position="63"/>
    </location>
</feature>
<feature type="compositionally biased region" description="Basic and acidic residues" evidence="1">
    <location>
        <begin position="1"/>
        <end position="10"/>
    </location>
</feature>